<dbReference type="GO" id="GO:0005524">
    <property type="term" value="F:ATP binding"/>
    <property type="evidence" value="ECO:0007669"/>
    <property type="project" value="UniProtKB-KW"/>
</dbReference>
<dbReference type="PROSITE" id="PS50893">
    <property type="entry name" value="ABC_TRANSPORTER_2"/>
    <property type="match status" value="1"/>
</dbReference>
<evidence type="ECO:0000256" key="4">
    <source>
        <dbReference type="ARBA" id="ARBA00022967"/>
    </source>
</evidence>
<feature type="region of interest" description="Disordered" evidence="5">
    <location>
        <begin position="259"/>
        <end position="279"/>
    </location>
</feature>
<name>A0A9X1QU75_9CORY</name>
<keyword evidence="1" id="KW-0813">Transport</keyword>
<gene>
    <name evidence="7" type="ORF">L1O03_07825</name>
</gene>
<sequence length="279" mass="29924">MSLRISNLSVPEILPPPGISMECEPGSVTGIIGPNGAGKSTLIKALYGRMPGATGSVCLDGTELTAMRPAEQAARLAVVPQDTSSGGEYSVADMVGLARSPHLGRFGLFRGEDHERVARALAITGMSAFAERPVNRLSGGQRQLAHIARAICQDTPVILLDEPVSDLDIRHELTVLRLLQRLARQGRTILVVLHNLESAARFCDRLVLLSEGRLVSQGPPAEVLDAPTLATHYRVRARVGRDPDTHALRVSVLDAIEDADDPHARTSSPFTSSQKEETP</sequence>
<dbReference type="SMART" id="SM00382">
    <property type="entry name" value="AAA"/>
    <property type="match status" value="1"/>
</dbReference>
<evidence type="ECO:0000256" key="3">
    <source>
        <dbReference type="ARBA" id="ARBA00022840"/>
    </source>
</evidence>
<keyword evidence="8" id="KW-1185">Reference proteome</keyword>
<dbReference type="Gene3D" id="3.40.50.300">
    <property type="entry name" value="P-loop containing nucleotide triphosphate hydrolases"/>
    <property type="match status" value="1"/>
</dbReference>
<dbReference type="Proteomes" id="UP001139336">
    <property type="component" value="Unassembled WGS sequence"/>
</dbReference>
<dbReference type="PANTHER" id="PTHR42794:SF1">
    <property type="entry name" value="HEMIN IMPORT ATP-BINDING PROTEIN HMUV"/>
    <property type="match status" value="1"/>
</dbReference>
<protein>
    <submittedName>
        <fullName evidence="7">ABC transporter ATP-binding protein</fullName>
    </submittedName>
</protein>
<evidence type="ECO:0000313" key="7">
    <source>
        <dbReference type="EMBL" id="MCF4007080.1"/>
    </source>
</evidence>
<proteinExistence type="predicted"/>
<organism evidence="7 8">
    <name type="scientific">Corynebacterium uropygiale</name>
    <dbReference type="NCBI Taxonomy" id="1775911"/>
    <lineage>
        <taxon>Bacteria</taxon>
        <taxon>Bacillati</taxon>
        <taxon>Actinomycetota</taxon>
        <taxon>Actinomycetes</taxon>
        <taxon>Mycobacteriales</taxon>
        <taxon>Corynebacteriaceae</taxon>
        <taxon>Corynebacterium</taxon>
    </lineage>
</organism>
<comment type="caution">
    <text evidence="7">The sequence shown here is derived from an EMBL/GenBank/DDBJ whole genome shotgun (WGS) entry which is preliminary data.</text>
</comment>
<dbReference type="GO" id="GO:0016887">
    <property type="term" value="F:ATP hydrolysis activity"/>
    <property type="evidence" value="ECO:0007669"/>
    <property type="project" value="InterPro"/>
</dbReference>
<evidence type="ECO:0000256" key="5">
    <source>
        <dbReference type="SAM" id="MobiDB-lite"/>
    </source>
</evidence>
<reference evidence="7" key="1">
    <citation type="submission" date="2022-01" db="EMBL/GenBank/DDBJ databases">
        <title>Corynebacterium sp. nov isolated from isolated from the feces of the greater white-fronted geese (Anser albifrons) at Poyang Lake, PR China.</title>
        <authorList>
            <person name="Liu Q."/>
        </authorList>
    </citation>
    <scope>NUCLEOTIDE SEQUENCE</scope>
    <source>
        <strain evidence="7">JCM 32435</strain>
    </source>
</reference>
<evidence type="ECO:0000256" key="2">
    <source>
        <dbReference type="ARBA" id="ARBA00022741"/>
    </source>
</evidence>
<dbReference type="InterPro" id="IPR003439">
    <property type="entry name" value="ABC_transporter-like_ATP-bd"/>
</dbReference>
<dbReference type="FunFam" id="3.40.50.300:FF:000134">
    <property type="entry name" value="Iron-enterobactin ABC transporter ATP-binding protein"/>
    <property type="match status" value="1"/>
</dbReference>
<dbReference type="PANTHER" id="PTHR42794">
    <property type="entry name" value="HEMIN IMPORT ATP-BINDING PROTEIN HMUV"/>
    <property type="match status" value="1"/>
</dbReference>
<dbReference type="EMBL" id="JAKGSI010000004">
    <property type="protein sequence ID" value="MCF4007080.1"/>
    <property type="molecule type" value="Genomic_DNA"/>
</dbReference>
<dbReference type="SUPFAM" id="SSF52540">
    <property type="entry name" value="P-loop containing nucleoside triphosphate hydrolases"/>
    <property type="match status" value="1"/>
</dbReference>
<keyword evidence="2" id="KW-0547">Nucleotide-binding</keyword>
<feature type="domain" description="ABC transporter" evidence="6">
    <location>
        <begin position="3"/>
        <end position="236"/>
    </location>
</feature>
<dbReference type="RefSeq" id="WP_236119227.1">
    <property type="nucleotide sequence ID" value="NZ_JAKGSI010000004.1"/>
</dbReference>
<dbReference type="InterPro" id="IPR027417">
    <property type="entry name" value="P-loop_NTPase"/>
</dbReference>
<evidence type="ECO:0000313" key="8">
    <source>
        <dbReference type="Proteomes" id="UP001139336"/>
    </source>
</evidence>
<evidence type="ECO:0000259" key="6">
    <source>
        <dbReference type="PROSITE" id="PS50893"/>
    </source>
</evidence>
<dbReference type="InterPro" id="IPR003593">
    <property type="entry name" value="AAA+_ATPase"/>
</dbReference>
<keyword evidence="3 7" id="KW-0067">ATP-binding</keyword>
<dbReference type="Pfam" id="PF00005">
    <property type="entry name" value="ABC_tran"/>
    <property type="match status" value="1"/>
</dbReference>
<evidence type="ECO:0000256" key="1">
    <source>
        <dbReference type="ARBA" id="ARBA00022448"/>
    </source>
</evidence>
<dbReference type="CDD" id="cd03214">
    <property type="entry name" value="ABC_Iron-Siderophores_B12_Hemin"/>
    <property type="match status" value="1"/>
</dbReference>
<accession>A0A9X1QU75</accession>
<dbReference type="AlphaFoldDB" id="A0A9X1QU75"/>
<keyword evidence="4" id="KW-1278">Translocase</keyword>